<keyword evidence="2" id="KW-1185">Reference proteome</keyword>
<dbReference type="AlphaFoldDB" id="A0A9J2Q2P6"/>
<keyword evidence="1" id="KW-0732">Signal</keyword>
<proteinExistence type="predicted"/>
<evidence type="ECO:0000313" key="2">
    <source>
        <dbReference type="Proteomes" id="UP000036681"/>
    </source>
</evidence>
<protein>
    <submittedName>
        <fullName evidence="3">Uncharacterized protein</fullName>
    </submittedName>
</protein>
<evidence type="ECO:0000256" key="1">
    <source>
        <dbReference type="SAM" id="SignalP"/>
    </source>
</evidence>
<reference evidence="3" key="1">
    <citation type="submission" date="2023-03" db="UniProtKB">
        <authorList>
            <consortium name="WormBaseParasite"/>
        </authorList>
    </citation>
    <scope>IDENTIFICATION</scope>
</reference>
<feature type="chain" id="PRO_5039923068" evidence="1">
    <location>
        <begin position="18"/>
        <end position="124"/>
    </location>
</feature>
<sequence>MLTVGLIRLCLAALDLGELTDVSYDMTIKDVPLGFEHLSLTPPLATSDQDKANAEDDSSLVMRSEYGQKFVCNVPAIPALEREETTENAEALAIGVVADVVAAAFYVRSCIKKVMTEEFCNDES</sequence>
<name>A0A9J2Q2P6_ASCLU</name>
<feature type="signal peptide" evidence="1">
    <location>
        <begin position="1"/>
        <end position="17"/>
    </location>
</feature>
<dbReference type="Proteomes" id="UP000036681">
    <property type="component" value="Unplaced"/>
</dbReference>
<dbReference type="WBParaSite" id="ALUE_0001584901-mRNA-1">
    <property type="protein sequence ID" value="ALUE_0001584901-mRNA-1"/>
    <property type="gene ID" value="ALUE_0001584901"/>
</dbReference>
<organism evidence="2 3">
    <name type="scientific">Ascaris lumbricoides</name>
    <name type="common">Giant roundworm</name>
    <dbReference type="NCBI Taxonomy" id="6252"/>
    <lineage>
        <taxon>Eukaryota</taxon>
        <taxon>Metazoa</taxon>
        <taxon>Ecdysozoa</taxon>
        <taxon>Nematoda</taxon>
        <taxon>Chromadorea</taxon>
        <taxon>Rhabditida</taxon>
        <taxon>Spirurina</taxon>
        <taxon>Ascaridomorpha</taxon>
        <taxon>Ascaridoidea</taxon>
        <taxon>Ascarididae</taxon>
        <taxon>Ascaris</taxon>
    </lineage>
</organism>
<accession>A0A9J2Q2P6</accession>
<evidence type="ECO:0000313" key="3">
    <source>
        <dbReference type="WBParaSite" id="ALUE_0001584901-mRNA-1"/>
    </source>
</evidence>